<evidence type="ECO:0000256" key="1">
    <source>
        <dbReference type="ARBA" id="ARBA00001941"/>
    </source>
</evidence>
<evidence type="ECO:0000256" key="8">
    <source>
        <dbReference type="ARBA" id="ARBA00022801"/>
    </source>
</evidence>
<dbReference type="PANTHER" id="PTHR34448:SF1">
    <property type="entry name" value="BLL6088 PROTEIN"/>
    <property type="match status" value="1"/>
</dbReference>
<keyword evidence="5" id="KW-0031">Aminopeptidase</keyword>
<reference evidence="10 11" key="1">
    <citation type="submission" date="2019-09" db="EMBL/GenBank/DDBJ databases">
        <title>Characterization of the phylogenetic diversity of two novel species belonging to the genus Bifidobacterium: Bifidobacterium cebidarum sp. nov. and Bifidobacterium leontopitheci sp. nov.</title>
        <authorList>
            <person name="Lugli G.A."/>
            <person name="Duranti S."/>
            <person name="Milani C."/>
            <person name="Turroni F."/>
            <person name="Ventura M."/>
        </authorList>
    </citation>
    <scope>NUCLEOTIDE SEQUENCE [LARGE SCALE GENOMIC DNA]</scope>
    <source>
        <strain evidence="10 11">LMG 31469</strain>
    </source>
</reference>
<dbReference type="InterPro" id="IPR052170">
    <property type="entry name" value="M29_Exopeptidase"/>
</dbReference>
<dbReference type="GO" id="GO:0006508">
    <property type="term" value="P:proteolysis"/>
    <property type="evidence" value="ECO:0007669"/>
    <property type="project" value="UniProtKB-KW"/>
</dbReference>
<evidence type="ECO:0000256" key="7">
    <source>
        <dbReference type="ARBA" id="ARBA00022723"/>
    </source>
</evidence>
<dbReference type="Pfam" id="PF02073">
    <property type="entry name" value="Peptidase_M29"/>
    <property type="match status" value="1"/>
</dbReference>
<evidence type="ECO:0000256" key="6">
    <source>
        <dbReference type="ARBA" id="ARBA00022670"/>
    </source>
</evidence>
<keyword evidence="9" id="KW-0482">Metalloprotease</keyword>
<comment type="caution">
    <text evidence="10">The sequence shown here is derived from an EMBL/GenBank/DDBJ whole genome shotgun (WGS) entry which is preliminary data.</text>
</comment>
<dbReference type="SUPFAM" id="SSF144052">
    <property type="entry name" value="Thermophilic metalloprotease-like"/>
    <property type="match status" value="1"/>
</dbReference>
<evidence type="ECO:0000256" key="2">
    <source>
        <dbReference type="ARBA" id="ARBA00001946"/>
    </source>
</evidence>
<dbReference type="Proteomes" id="UP000468413">
    <property type="component" value="Unassembled WGS sequence"/>
</dbReference>
<dbReference type="PANTHER" id="PTHR34448">
    <property type="entry name" value="AMINOPEPTIDASE"/>
    <property type="match status" value="1"/>
</dbReference>
<dbReference type="RefSeq" id="WP_152209755.1">
    <property type="nucleotide sequence ID" value="NZ_WBVS01000005.1"/>
</dbReference>
<organism evidence="10 11">
    <name type="scientific">Bifidobacterium cebidarum</name>
    <dbReference type="NCBI Taxonomy" id="2650773"/>
    <lineage>
        <taxon>Bacteria</taxon>
        <taxon>Bacillati</taxon>
        <taxon>Actinomycetota</taxon>
        <taxon>Actinomycetes</taxon>
        <taxon>Bifidobacteriales</taxon>
        <taxon>Bifidobacteriaceae</taxon>
        <taxon>Bifidobacterium</taxon>
    </lineage>
</organism>
<dbReference type="GO" id="GO:0046872">
    <property type="term" value="F:metal ion binding"/>
    <property type="evidence" value="ECO:0007669"/>
    <property type="project" value="UniProtKB-KW"/>
</dbReference>
<keyword evidence="6" id="KW-0645">Protease</keyword>
<dbReference type="Gene3D" id="3.40.1830.10">
    <property type="entry name" value="Thermophilic metalloprotease (M29)"/>
    <property type="match status" value="1"/>
</dbReference>
<name>A0A6I1G9A2_9BIFI</name>
<keyword evidence="8" id="KW-0378">Hydrolase</keyword>
<dbReference type="InterPro" id="IPR000787">
    <property type="entry name" value="Peptidase_M29"/>
</dbReference>
<evidence type="ECO:0000256" key="3">
    <source>
        <dbReference type="ARBA" id="ARBA00001947"/>
    </source>
</evidence>
<comment type="cofactor">
    <cofactor evidence="2">
        <name>Mg(2+)</name>
        <dbReference type="ChEBI" id="CHEBI:18420"/>
    </cofactor>
</comment>
<sequence>MTNFNWNNDPRWAQVGELIVHNAVDLQPGEKVMIAMSETASYPLLEAVYRACVRAGGYPQVQFLSEHLQQVLLEDGDAQQIGWVPRIEEYGMEWADAYIALRGAFPLSIHNNVPSDRMSLAQKAHGIISTKRWKETKWSLIRVPNQDLADEAGVSLEQVADMFFDACLIDWPASKKQWDSWAEQLDGSHEVRIEGRYTNLTFSVQDRRWLAWADGRNMPDGEIATAPVTDTVNGTIWFENPGVFGGRLFHDLTLTWDHGTLIEATSSTNQDFLHMVLDTDSGAKSIGEFGIGVNPAIDMFCNDILLDEKILGTVHIALGRAYPECGGTNESAIHWDIIKDIRKEGRLVVDGKTVVEGGKVLL</sequence>
<dbReference type="GO" id="GO:0004177">
    <property type="term" value="F:aminopeptidase activity"/>
    <property type="evidence" value="ECO:0007669"/>
    <property type="project" value="UniProtKB-KW"/>
</dbReference>
<proteinExistence type="inferred from homology"/>
<comment type="similarity">
    <text evidence="4">Belongs to the peptidase M29 family.</text>
</comment>
<evidence type="ECO:0000256" key="9">
    <source>
        <dbReference type="ARBA" id="ARBA00023049"/>
    </source>
</evidence>
<comment type="cofactor">
    <cofactor evidence="1">
        <name>Co(2+)</name>
        <dbReference type="ChEBI" id="CHEBI:48828"/>
    </cofactor>
</comment>
<evidence type="ECO:0000313" key="11">
    <source>
        <dbReference type="Proteomes" id="UP000468413"/>
    </source>
</evidence>
<dbReference type="EMBL" id="WBVS01000005">
    <property type="protein sequence ID" value="KAB7788110.1"/>
    <property type="molecule type" value="Genomic_DNA"/>
</dbReference>
<dbReference type="InterPro" id="IPR035097">
    <property type="entry name" value="M29_N-terminal"/>
</dbReference>
<evidence type="ECO:0000256" key="5">
    <source>
        <dbReference type="ARBA" id="ARBA00022438"/>
    </source>
</evidence>
<keyword evidence="7" id="KW-0479">Metal-binding</keyword>
<evidence type="ECO:0000313" key="10">
    <source>
        <dbReference type="EMBL" id="KAB7788110.1"/>
    </source>
</evidence>
<keyword evidence="11" id="KW-1185">Reference proteome</keyword>
<evidence type="ECO:0000256" key="4">
    <source>
        <dbReference type="ARBA" id="ARBA00008236"/>
    </source>
</evidence>
<comment type="cofactor">
    <cofactor evidence="3">
        <name>Zn(2+)</name>
        <dbReference type="ChEBI" id="CHEBI:29105"/>
    </cofactor>
</comment>
<accession>A0A6I1G9A2</accession>
<protein>
    <submittedName>
        <fullName evidence="10">Peptidase M29</fullName>
    </submittedName>
</protein>
<dbReference type="AlphaFoldDB" id="A0A6I1G9A2"/>
<gene>
    <name evidence="10" type="ORF">F7D08_1147</name>
</gene>
<dbReference type="GO" id="GO:0008237">
    <property type="term" value="F:metallopeptidase activity"/>
    <property type="evidence" value="ECO:0007669"/>
    <property type="project" value="UniProtKB-KW"/>
</dbReference>